<evidence type="ECO:0000313" key="1">
    <source>
        <dbReference type="EMBL" id="KGO22244.1"/>
    </source>
</evidence>
<name>A0ABR4XPC8_9LACO</name>
<proteinExistence type="predicted"/>
<gene>
    <name evidence="1" type="ORF">Q757_09450</name>
</gene>
<dbReference type="EMBL" id="AXCV01000576">
    <property type="protein sequence ID" value="KGO22244.1"/>
    <property type="molecule type" value="Genomic_DNA"/>
</dbReference>
<reference evidence="1 2" key="1">
    <citation type="journal article" date="2014" name="Antonie Van Leeuwenhoek">
        <title>Oenococcus alcoholitolerans sp. nov., a lactic acid bacteria isolated from cachaca and ethanol fermentation processes.</title>
        <authorList>
            <person name="Badotti F."/>
            <person name="Moreira A.P."/>
            <person name="Tonon L.A."/>
            <person name="de Lucena B.T."/>
            <person name="Gomes Fde C."/>
            <person name="Kruger R."/>
            <person name="Thompson C.C."/>
            <person name="de Morais M.A.Jr."/>
            <person name="Rosa C.A."/>
            <person name="Thompson F.L."/>
        </authorList>
    </citation>
    <scope>NUCLEOTIDE SEQUENCE [LARGE SCALE GENOMIC DNA]</scope>
    <source>
        <strain evidence="1 2">UFRJ-M7.2.18</strain>
    </source>
</reference>
<sequence>MANIPFDKSAPAPAPIGPTTIKVTGAMIINENKGVKILRIDSGKIRFKKRLYIRHQPNG</sequence>
<accession>A0ABR4XPC8</accession>
<organism evidence="1 2">
    <name type="scientific">Oenococcus alcoholitolerans</name>
    <dbReference type="NCBI Taxonomy" id="931074"/>
    <lineage>
        <taxon>Bacteria</taxon>
        <taxon>Bacillati</taxon>
        <taxon>Bacillota</taxon>
        <taxon>Bacilli</taxon>
        <taxon>Lactobacillales</taxon>
        <taxon>Lactobacillaceae</taxon>
        <taxon>Oenococcus</taxon>
    </lineage>
</organism>
<comment type="caution">
    <text evidence="1">The sequence shown here is derived from an EMBL/GenBank/DDBJ whole genome shotgun (WGS) entry which is preliminary data.</text>
</comment>
<evidence type="ECO:0000313" key="2">
    <source>
        <dbReference type="Proteomes" id="UP000030023"/>
    </source>
</evidence>
<protein>
    <submittedName>
        <fullName evidence="1">Uncharacterized protein</fullName>
    </submittedName>
</protein>
<dbReference type="Proteomes" id="UP000030023">
    <property type="component" value="Unassembled WGS sequence"/>
</dbReference>
<keyword evidence="2" id="KW-1185">Reference proteome</keyword>